<dbReference type="EMBL" id="MU006809">
    <property type="protein sequence ID" value="KAF2635285.1"/>
    <property type="molecule type" value="Genomic_DNA"/>
</dbReference>
<protein>
    <submittedName>
        <fullName evidence="2">Uncharacterized protein</fullName>
    </submittedName>
</protein>
<keyword evidence="3" id="KW-1185">Reference proteome</keyword>
<dbReference type="OrthoDB" id="4776522at2759"/>
<feature type="region of interest" description="Disordered" evidence="1">
    <location>
        <begin position="414"/>
        <end position="437"/>
    </location>
</feature>
<feature type="region of interest" description="Disordered" evidence="1">
    <location>
        <begin position="367"/>
        <end position="386"/>
    </location>
</feature>
<evidence type="ECO:0000313" key="3">
    <source>
        <dbReference type="Proteomes" id="UP000799753"/>
    </source>
</evidence>
<accession>A0A6A6RJE8</accession>
<evidence type="ECO:0000256" key="1">
    <source>
        <dbReference type="SAM" id="MobiDB-lite"/>
    </source>
</evidence>
<name>A0A6A6RJE8_9PLEO</name>
<gene>
    <name evidence="2" type="ORF">P280DRAFT_412071</name>
</gene>
<reference evidence="2" key="1">
    <citation type="journal article" date="2020" name="Stud. Mycol.">
        <title>101 Dothideomycetes genomes: a test case for predicting lifestyles and emergence of pathogens.</title>
        <authorList>
            <person name="Haridas S."/>
            <person name="Albert R."/>
            <person name="Binder M."/>
            <person name="Bloem J."/>
            <person name="Labutti K."/>
            <person name="Salamov A."/>
            <person name="Andreopoulos B."/>
            <person name="Baker S."/>
            <person name="Barry K."/>
            <person name="Bills G."/>
            <person name="Bluhm B."/>
            <person name="Cannon C."/>
            <person name="Castanera R."/>
            <person name="Culley D."/>
            <person name="Daum C."/>
            <person name="Ezra D."/>
            <person name="Gonzalez J."/>
            <person name="Henrissat B."/>
            <person name="Kuo A."/>
            <person name="Liang C."/>
            <person name="Lipzen A."/>
            <person name="Lutzoni F."/>
            <person name="Magnuson J."/>
            <person name="Mondo S."/>
            <person name="Nolan M."/>
            <person name="Ohm R."/>
            <person name="Pangilinan J."/>
            <person name="Park H.-J."/>
            <person name="Ramirez L."/>
            <person name="Alfaro M."/>
            <person name="Sun H."/>
            <person name="Tritt A."/>
            <person name="Yoshinaga Y."/>
            <person name="Zwiers L.-H."/>
            <person name="Turgeon B."/>
            <person name="Goodwin S."/>
            <person name="Spatafora J."/>
            <person name="Crous P."/>
            <person name="Grigoriev I."/>
        </authorList>
    </citation>
    <scope>NUCLEOTIDE SEQUENCE</scope>
    <source>
        <strain evidence="2">CBS 473.64</strain>
    </source>
</reference>
<evidence type="ECO:0000313" key="2">
    <source>
        <dbReference type="EMBL" id="KAF2635285.1"/>
    </source>
</evidence>
<dbReference type="AlphaFoldDB" id="A0A6A6RJE8"/>
<feature type="region of interest" description="Disordered" evidence="1">
    <location>
        <begin position="304"/>
        <end position="333"/>
    </location>
</feature>
<sequence>MLKARAATAKRARIPNCTHVSMERVYLGEEGYCAACGRLPALGFLYACRQDCDYDSLASRPGTGDANANDQKSDLCRELEMIGLSKSIIATAEEGKYTEEQLEKLKTLKLELNQVISGSAQGSQATRMEKKLVAAEADPSNNDGAFNSILADIMHTPRCNFRACHSCRPYFAQRLYISFDAVFSNEFRPVSPEDMDHLTTKSAQVVRSIGLAKPSLPQPTHDLTHHLSPSYSDIISDTPSQDSVLTFRTTQSDIDNIDSTHRHRSRFYKMGYQSSGDIASDLSRLPLFSRHILKTAFQGIFRPSRQSSSEGSNITLPMSRTGTARDLGSQSSMGEFDMGALRRVRKQKERNDLRYGIGGGFEDLSRSADAHQQGASNEGEDCSASSSVSDFTVYSCVSEGSEVEVEGGVALTEEAVGTNTPDIISAPESQEEPVSVKRDQMDLADIMTQV</sequence>
<dbReference type="Proteomes" id="UP000799753">
    <property type="component" value="Unassembled WGS sequence"/>
</dbReference>
<proteinExistence type="predicted"/>
<organism evidence="2 3">
    <name type="scientific">Massarina eburnea CBS 473.64</name>
    <dbReference type="NCBI Taxonomy" id="1395130"/>
    <lineage>
        <taxon>Eukaryota</taxon>
        <taxon>Fungi</taxon>
        <taxon>Dikarya</taxon>
        <taxon>Ascomycota</taxon>
        <taxon>Pezizomycotina</taxon>
        <taxon>Dothideomycetes</taxon>
        <taxon>Pleosporomycetidae</taxon>
        <taxon>Pleosporales</taxon>
        <taxon>Massarineae</taxon>
        <taxon>Massarinaceae</taxon>
        <taxon>Massarina</taxon>
    </lineage>
</organism>